<evidence type="ECO:0000256" key="2">
    <source>
        <dbReference type="ARBA" id="ARBA00022723"/>
    </source>
</evidence>
<dbReference type="AlphaFoldDB" id="A0A9J6FNU5"/>
<dbReference type="VEuPathDB" id="VectorBase:HLOH_053291"/>
<keyword evidence="4" id="KW-1015">Disulfide bond</keyword>
<accession>A0A9J6FNU5</accession>
<dbReference type="Gene3D" id="3.20.20.190">
    <property type="entry name" value="Phosphatidylinositol (PI) phosphodiesterase"/>
    <property type="match status" value="1"/>
</dbReference>
<evidence type="ECO:0000256" key="4">
    <source>
        <dbReference type="ARBA" id="ARBA00023157"/>
    </source>
</evidence>
<evidence type="ECO:0000256" key="5">
    <source>
        <dbReference type="ARBA" id="ARBA00023239"/>
    </source>
</evidence>
<dbReference type="Proteomes" id="UP000821853">
    <property type="component" value="Chromosome 10"/>
</dbReference>
<dbReference type="GO" id="GO:0016829">
    <property type="term" value="F:lyase activity"/>
    <property type="evidence" value="ECO:0007669"/>
    <property type="project" value="UniProtKB-KW"/>
</dbReference>
<reference evidence="6 7" key="1">
    <citation type="journal article" date="2020" name="Cell">
        <title>Large-Scale Comparative Analyses of Tick Genomes Elucidate Their Genetic Diversity and Vector Capacities.</title>
        <authorList>
            <consortium name="Tick Genome and Microbiome Consortium (TIGMIC)"/>
            <person name="Jia N."/>
            <person name="Wang J."/>
            <person name="Shi W."/>
            <person name="Du L."/>
            <person name="Sun Y."/>
            <person name="Zhan W."/>
            <person name="Jiang J.F."/>
            <person name="Wang Q."/>
            <person name="Zhang B."/>
            <person name="Ji P."/>
            <person name="Bell-Sakyi L."/>
            <person name="Cui X.M."/>
            <person name="Yuan T.T."/>
            <person name="Jiang B.G."/>
            <person name="Yang W.F."/>
            <person name="Lam T.T."/>
            <person name="Chang Q.C."/>
            <person name="Ding S.J."/>
            <person name="Wang X.J."/>
            <person name="Zhu J.G."/>
            <person name="Ruan X.D."/>
            <person name="Zhao L."/>
            <person name="Wei J.T."/>
            <person name="Ye R.Z."/>
            <person name="Que T.C."/>
            <person name="Du C.H."/>
            <person name="Zhou Y.H."/>
            <person name="Cheng J.X."/>
            <person name="Dai P.F."/>
            <person name="Guo W.B."/>
            <person name="Han X.H."/>
            <person name="Huang E.J."/>
            <person name="Li L.F."/>
            <person name="Wei W."/>
            <person name="Gao Y.C."/>
            <person name="Liu J.Z."/>
            <person name="Shao H.Z."/>
            <person name="Wang X."/>
            <person name="Wang C.C."/>
            <person name="Yang T.C."/>
            <person name="Huo Q.B."/>
            <person name="Li W."/>
            <person name="Chen H.Y."/>
            <person name="Chen S.E."/>
            <person name="Zhou L.G."/>
            <person name="Ni X.B."/>
            <person name="Tian J.H."/>
            <person name="Sheng Y."/>
            <person name="Liu T."/>
            <person name="Pan Y.S."/>
            <person name="Xia L.Y."/>
            <person name="Li J."/>
            <person name="Zhao F."/>
            <person name="Cao W.C."/>
        </authorList>
    </citation>
    <scope>NUCLEOTIDE SEQUENCE [LARGE SCALE GENOMIC DNA]</scope>
    <source>
        <strain evidence="6">HaeL-2018</strain>
    </source>
</reference>
<comment type="catalytic activity">
    <reaction evidence="1">
        <text>an N-(acyl)-sphingosylphosphoethanolamine = an N-(acyl)-sphingosyl-1,3-cyclic phosphate + ethanolamine</text>
        <dbReference type="Rhea" id="RHEA:60648"/>
        <dbReference type="ChEBI" id="CHEBI:57603"/>
        <dbReference type="ChEBI" id="CHEBI:143891"/>
        <dbReference type="ChEBI" id="CHEBI:143892"/>
    </reaction>
</comment>
<dbReference type="GO" id="GO:0046872">
    <property type="term" value="F:metal ion binding"/>
    <property type="evidence" value="ECO:0007669"/>
    <property type="project" value="UniProtKB-KW"/>
</dbReference>
<evidence type="ECO:0000313" key="6">
    <source>
        <dbReference type="EMBL" id="KAH9364519.1"/>
    </source>
</evidence>
<protein>
    <recommendedName>
        <fullName evidence="8">Sphingomyelinase D-like protein</fullName>
    </recommendedName>
</protein>
<organism evidence="6 7">
    <name type="scientific">Haemaphysalis longicornis</name>
    <name type="common">Bush tick</name>
    <dbReference type="NCBI Taxonomy" id="44386"/>
    <lineage>
        <taxon>Eukaryota</taxon>
        <taxon>Metazoa</taxon>
        <taxon>Ecdysozoa</taxon>
        <taxon>Arthropoda</taxon>
        <taxon>Chelicerata</taxon>
        <taxon>Arachnida</taxon>
        <taxon>Acari</taxon>
        <taxon>Parasitiformes</taxon>
        <taxon>Ixodida</taxon>
        <taxon>Ixodoidea</taxon>
        <taxon>Ixodidae</taxon>
        <taxon>Haemaphysalinae</taxon>
        <taxon>Haemaphysalis</taxon>
    </lineage>
</organism>
<evidence type="ECO:0000256" key="1">
    <source>
        <dbReference type="ARBA" id="ARBA00000110"/>
    </source>
</evidence>
<gene>
    <name evidence="6" type="ORF">HPB48_010863</name>
</gene>
<name>A0A9J6FNU5_HAELO</name>
<evidence type="ECO:0000256" key="3">
    <source>
        <dbReference type="ARBA" id="ARBA00022842"/>
    </source>
</evidence>
<evidence type="ECO:0000313" key="7">
    <source>
        <dbReference type="Proteomes" id="UP000821853"/>
    </source>
</evidence>
<evidence type="ECO:0008006" key="8">
    <source>
        <dbReference type="Google" id="ProtNLM"/>
    </source>
</evidence>
<proteinExistence type="predicted"/>
<keyword evidence="7" id="KW-1185">Reference proteome</keyword>
<comment type="caution">
    <text evidence="6">The sequence shown here is derived from an EMBL/GenBank/DDBJ whole genome shotgun (WGS) entry which is preliminary data.</text>
</comment>
<dbReference type="GO" id="GO:0008081">
    <property type="term" value="F:phosphoric diester hydrolase activity"/>
    <property type="evidence" value="ECO:0007669"/>
    <property type="project" value="InterPro"/>
</dbReference>
<keyword evidence="3" id="KW-0460">Magnesium</keyword>
<dbReference type="OMA" id="CERQTEI"/>
<dbReference type="EMBL" id="JABSTR010000002">
    <property type="protein sequence ID" value="KAH9364519.1"/>
    <property type="molecule type" value="Genomic_DNA"/>
</dbReference>
<dbReference type="InterPro" id="IPR017946">
    <property type="entry name" value="PLC-like_Pdiesterase_TIM-brl"/>
</dbReference>
<keyword evidence="2" id="KW-0479">Metal-binding</keyword>
<dbReference type="GO" id="GO:0006629">
    <property type="term" value="P:lipid metabolic process"/>
    <property type="evidence" value="ECO:0007669"/>
    <property type="project" value="InterPro"/>
</dbReference>
<keyword evidence="5" id="KW-0456">Lyase</keyword>
<dbReference type="OrthoDB" id="6479377at2759"/>
<sequence>MANSLEEFDQFMAQGVNAIEADVTFSPNGSALKFYHGPGCDTGRDCERQTEIGSYLTYVRDTVSAERGNHSDKMLLLYLDIKTGNLQGKKNKYNAGASLAENLVRYLWKNVPANRMVNVLLSLFSAKDKEIFRGALDKLSSYKNDTSYLNHVGFDVSGFALLWTISKLYEDLGVTRHRWQGDGANNRVIDFYPTIRMSLVTKRRTSNSSTRNYVDKAYVWTADRPYTIRRFLRYFLLFNEQTLRELWDVVVFLVNR</sequence>